<dbReference type="EMBL" id="CP031223">
    <property type="protein sequence ID" value="QFG00990.1"/>
    <property type="molecule type" value="Genomic_DNA"/>
</dbReference>
<reference evidence="1 2" key="1">
    <citation type="submission" date="2018-07" db="EMBL/GenBank/DDBJ databases">
        <title>Complete genome sequence of Psychrobacillus sp. PB01, isolated from iceberg, and comparative genome analysis of Psychrobacillus strains.</title>
        <authorList>
            <person name="Lee P.C."/>
        </authorList>
    </citation>
    <scope>NUCLEOTIDE SEQUENCE [LARGE SCALE GENOMIC DNA]</scope>
    <source>
        <strain evidence="1 2">PB01</strain>
    </source>
</reference>
<keyword evidence="2" id="KW-1185">Reference proteome</keyword>
<dbReference type="KEGG" id="psyo:PB01_20550"/>
<organism evidence="1 2">
    <name type="scientific">Psychrobacillus glaciei</name>
    <dbReference type="NCBI Taxonomy" id="2283160"/>
    <lineage>
        <taxon>Bacteria</taxon>
        <taxon>Bacillati</taxon>
        <taxon>Bacillota</taxon>
        <taxon>Bacilli</taxon>
        <taxon>Bacillales</taxon>
        <taxon>Bacillaceae</taxon>
        <taxon>Psychrobacillus</taxon>
    </lineage>
</organism>
<dbReference type="Proteomes" id="UP000325517">
    <property type="component" value="Chromosome"/>
</dbReference>
<dbReference type="RefSeq" id="WP_151701855.1">
    <property type="nucleotide sequence ID" value="NZ_CP031223.1"/>
</dbReference>
<gene>
    <name evidence="1" type="ORF">PB01_20550</name>
</gene>
<dbReference type="AlphaFoldDB" id="A0A5J6STV0"/>
<dbReference type="OrthoDB" id="2736501at2"/>
<protein>
    <submittedName>
        <fullName evidence="1">Uncharacterized protein</fullName>
    </submittedName>
</protein>
<name>A0A5J6STV0_9BACI</name>
<evidence type="ECO:0000313" key="2">
    <source>
        <dbReference type="Proteomes" id="UP000325517"/>
    </source>
</evidence>
<accession>A0A5J6STV0</accession>
<proteinExistence type="predicted"/>
<evidence type="ECO:0000313" key="1">
    <source>
        <dbReference type="EMBL" id="QFG00990.1"/>
    </source>
</evidence>
<sequence length="97" mass="11671">MEIQWLSGQYSEDNRIFDSLFEAYEWTDSLYPEFLIYLVNKVNVGYATPDEKIIDYLTDFIPKWADYLNVKVTVIKEVTERNGKYIYKIWTSYSRES</sequence>